<evidence type="ECO:0000256" key="2">
    <source>
        <dbReference type="ARBA" id="ARBA00022481"/>
    </source>
</evidence>
<dbReference type="Pfam" id="PF03462">
    <property type="entry name" value="PCRF"/>
    <property type="match status" value="1"/>
</dbReference>
<comment type="PTM">
    <text evidence="4">Methylated by PrmC. Methylation increases the termination efficiency of RF2.</text>
</comment>
<evidence type="ECO:0000259" key="7">
    <source>
        <dbReference type="PROSITE" id="PS00745"/>
    </source>
</evidence>
<keyword evidence="2 4" id="KW-0488">Methylation</keyword>
<evidence type="ECO:0000313" key="8">
    <source>
        <dbReference type="EMBL" id="TMW12749.1"/>
    </source>
</evidence>
<dbReference type="NCBIfam" id="TIGR00020">
    <property type="entry name" value="prfB"/>
    <property type="match status" value="1"/>
</dbReference>
<evidence type="ECO:0000313" key="9">
    <source>
        <dbReference type="Proteomes" id="UP000739180"/>
    </source>
</evidence>
<dbReference type="SMART" id="SM00937">
    <property type="entry name" value="PCRF"/>
    <property type="match status" value="1"/>
</dbReference>
<gene>
    <name evidence="4 8" type="primary">prfB</name>
    <name evidence="8" type="ORF">FGS76_09705</name>
</gene>
<evidence type="ECO:0000256" key="4">
    <source>
        <dbReference type="HAMAP-Rule" id="MF_00094"/>
    </source>
</evidence>
<evidence type="ECO:0000256" key="3">
    <source>
        <dbReference type="ARBA" id="ARBA00022917"/>
    </source>
</evidence>
<evidence type="ECO:0000256" key="6">
    <source>
        <dbReference type="SAM" id="Coils"/>
    </source>
</evidence>
<dbReference type="PROSITE" id="PS00745">
    <property type="entry name" value="RF_PROK_I"/>
    <property type="match status" value="1"/>
</dbReference>
<dbReference type="EMBL" id="VCQT01000030">
    <property type="protein sequence ID" value="TMW12749.1"/>
    <property type="molecule type" value="Genomic_DNA"/>
</dbReference>
<dbReference type="SUPFAM" id="SSF75620">
    <property type="entry name" value="Release factor"/>
    <property type="match status" value="1"/>
</dbReference>
<dbReference type="InterPro" id="IPR005139">
    <property type="entry name" value="PCRF"/>
</dbReference>
<comment type="subcellular location">
    <subcellularLocation>
        <location evidence="4">Cytoplasm</location>
    </subcellularLocation>
</comment>
<feature type="coiled-coil region" evidence="6">
    <location>
        <begin position="89"/>
        <end position="116"/>
    </location>
</feature>
<comment type="similarity">
    <text evidence="1 4">Belongs to the prokaryotic/mitochondrial release factor family.</text>
</comment>
<keyword evidence="4" id="KW-0963">Cytoplasm</keyword>
<dbReference type="InterPro" id="IPR045853">
    <property type="entry name" value="Pep_chain_release_fac_I_sf"/>
</dbReference>
<keyword evidence="6" id="KW-0175">Coiled coil</keyword>
<dbReference type="InterPro" id="IPR004374">
    <property type="entry name" value="PrfB"/>
</dbReference>
<dbReference type="PANTHER" id="PTHR43116:SF3">
    <property type="entry name" value="CLASS I PEPTIDE CHAIN RELEASE FACTOR"/>
    <property type="match status" value="1"/>
</dbReference>
<dbReference type="Gene3D" id="3.30.160.20">
    <property type="match status" value="1"/>
</dbReference>
<reference evidence="8 9" key="1">
    <citation type="submission" date="2019-05" db="EMBL/GenBank/DDBJ databases">
        <title>Genome of Alcanivorax gelatiniphagus, an oil degrading marine bacteria.</title>
        <authorList>
            <person name="Kwon K.K."/>
        </authorList>
    </citation>
    <scope>NUCLEOTIDE SEQUENCE [LARGE SCALE GENOMIC DNA]</scope>
    <source>
        <strain evidence="8 9">MEBiC 08158</strain>
    </source>
</reference>
<dbReference type="Pfam" id="PF00472">
    <property type="entry name" value="RF-1"/>
    <property type="match status" value="1"/>
</dbReference>
<dbReference type="HAMAP" id="MF_00094">
    <property type="entry name" value="Rel_fac_2"/>
    <property type="match status" value="1"/>
</dbReference>
<organism evidence="8 9">
    <name type="scientific">Alloalcanivorax gelatiniphagus</name>
    <dbReference type="NCBI Taxonomy" id="1194167"/>
    <lineage>
        <taxon>Bacteria</taxon>
        <taxon>Pseudomonadati</taxon>
        <taxon>Pseudomonadota</taxon>
        <taxon>Gammaproteobacteria</taxon>
        <taxon>Oceanospirillales</taxon>
        <taxon>Alcanivoracaceae</taxon>
        <taxon>Alloalcanivorax</taxon>
    </lineage>
</organism>
<dbReference type="Gene3D" id="1.20.58.410">
    <property type="entry name" value="Release factor"/>
    <property type="match status" value="1"/>
</dbReference>
<keyword evidence="9" id="KW-1185">Reference proteome</keyword>
<keyword evidence="3 4" id="KW-0648">Protein biosynthesis</keyword>
<dbReference type="Gene3D" id="3.30.70.1660">
    <property type="match status" value="1"/>
</dbReference>
<accession>A0ABY2XMT6</accession>
<proteinExistence type="inferred from homology"/>
<comment type="function">
    <text evidence="4">Peptide chain release factor 2 directs the termination of translation in response to the peptide chain termination codons UGA and UAA.</text>
</comment>
<evidence type="ECO:0000256" key="5">
    <source>
        <dbReference type="NCBIfam" id="TIGR00020"/>
    </source>
</evidence>
<feature type="domain" description="Prokaryotic-type class I peptide chain release factors" evidence="7">
    <location>
        <begin position="245"/>
        <end position="261"/>
    </location>
</feature>
<feature type="coiled-coil region" evidence="6">
    <location>
        <begin position="296"/>
        <end position="323"/>
    </location>
</feature>
<name>A0ABY2XMT6_9GAMM</name>
<protein>
    <recommendedName>
        <fullName evidence="4 5">Peptide chain release factor 2</fullName>
        <shortName evidence="4">RF-2</shortName>
    </recommendedName>
</protein>
<dbReference type="Proteomes" id="UP000739180">
    <property type="component" value="Unassembled WGS sequence"/>
</dbReference>
<evidence type="ECO:0000256" key="1">
    <source>
        <dbReference type="ARBA" id="ARBA00010835"/>
    </source>
</evidence>
<dbReference type="PANTHER" id="PTHR43116">
    <property type="entry name" value="PEPTIDE CHAIN RELEASE FACTOR 2"/>
    <property type="match status" value="1"/>
</dbReference>
<feature type="modified residue" description="N5-methylglutamine" evidence="4">
    <location>
        <position position="252"/>
    </location>
</feature>
<dbReference type="InterPro" id="IPR000352">
    <property type="entry name" value="Pep_chain_release_fac_I"/>
</dbReference>
<comment type="caution">
    <text evidence="8">The sequence shown here is derived from an EMBL/GenBank/DDBJ whole genome shotgun (WGS) entry which is preliminary data.</text>
</comment>
<sequence length="373" mass="42036">MMEVNPLRTHLTDLAERIEALRGYLDYDQKSERLVEVERELALPDVWNEPERAQALGKERSQLEGVVTTLRDADQGVGDTRDLLELAVEEDDEATVTEVEADLDRLERMVADLEFRRMFSGEMDTSNAYLDIQAGSGGTEAQDWAEMLLRMYLRWGEAHGFKTELVEASDGDVAGIKSATVRFEGAYAYGWLRTETGVHRLVRKSPFDSGGRRHTSFSSVFVAPEVDDDIDIEIDPGKLRTDTYRASGAGGQHVNRTDSAVRLTYTFTDPDNGQEHIVVTQCQSERSQHQNRDKATKMMQAKLYELEIQKRNAEKQAQENAKADIGWGSQIRSYVLDDGRIKDLRTGVESHNTQQVLDGDLDRFIEASLKSGL</sequence>